<evidence type="ECO:0000313" key="3">
    <source>
        <dbReference type="EMBL" id="GFH61744.1"/>
    </source>
</evidence>
<dbReference type="InterPro" id="IPR008701">
    <property type="entry name" value="NPP1"/>
</dbReference>
<dbReference type="AlphaFoldDB" id="A0AAD3HFY5"/>
<protein>
    <submittedName>
        <fullName evidence="3">Sugar-binding protein</fullName>
    </submittedName>
</protein>
<dbReference type="EMBL" id="BLLK01000075">
    <property type="protein sequence ID" value="GFH61744.1"/>
    <property type="molecule type" value="Genomic_DNA"/>
</dbReference>
<accession>A0AAD3HFY5</accession>
<dbReference type="InterPro" id="IPR001480">
    <property type="entry name" value="Bulb-type_lectin_dom"/>
</dbReference>
<keyword evidence="4" id="KW-1185">Reference proteome</keyword>
<proteinExistence type="predicted"/>
<keyword evidence="1" id="KW-0732">Signal</keyword>
<comment type="caution">
    <text evidence="3">The sequence shown here is derived from an EMBL/GenBank/DDBJ whole genome shotgun (WGS) entry which is preliminary data.</text>
</comment>
<dbReference type="PROSITE" id="PS50927">
    <property type="entry name" value="BULB_LECTIN"/>
    <property type="match status" value="1"/>
</dbReference>
<dbReference type="Pfam" id="PF05630">
    <property type="entry name" value="NPP1"/>
    <property type="match status" value="1"/>
</dbReference>
<name>A0AAD3HFY5_9STRA</name>
<evidence type="ECO:0000256" key="1">
    <source>
        <dbReference type="SAM" id="SignalP"/>
    </source>
</evidence>
<evidence type="ECO:0000259" key="2">
    <source>
        <dbReference type="PROSITE" id="PS50927"/>
    </source>
</evidence>
<dbReference type="InterPro" id="IPR036426">
    <property type="entry name" value="Bulb-type_lectin_dom_sf"/>
</dbReference>
<dbReference type="SUPFAM" id="SSF51110">
    <property type="entry name" value="alpha-D-mannose-specific plant lectins"/>
    <property type="match status" value="1"/>
</dbReference>
<evidence type="ECO:0000313" key="4">
    <source>
        <dbReference type="Proteomes" id="UP001054902"/>
    </source>
</evidence>
<reference evidence="3 4" key="1">
    <citation type="journal article" date="2021" name="Sci. Rep.">
        <title>The genome of the diatom Chaetoceros tenuissimus carries an ancient integrated fragment of an extant virus.</title>
        <authorList>
            <person name="Hongo Y."/>
            <person name="Kimura K."/>
            <person name="Takaki Y."/>
            <person name="Yoshida Y."/>
            <person name="Baba S."/>
            <person name="Kobayashi G."/>
            <person name="Nagasaki K."/>
            <person name="Hano T."/>
            <person name="Tomaru Y."/>
        </authorList>
    </citation>
    <scope>NUCLEOTIDE SEQUENCE [LARGE SCALE GENOMIC DNA]</scope>
    <source>
        <strain evidence="3 4">NIES-3715</strain>
    </source>
</reference>
<dbReference type="Gene3D" id="2.90.10.10">
    <property type="entry name" value="Bulb-type lectin domain"/>
    <property type="match status" value="1"/>
</dbReference>
<organism evidence="3 4">
    <name type="scientific">Chaetoceros tenuissimus</name>
    <dbReference type="NCBI Taxonomy" id="426638"/>
    <lineage>
        <taxon>Eukaryota</taxon>
        <taxon>Sar</taxon>
        <taxon>Stramenopiles</taxon>
        <taxon>Ochrophyta</taxon>
        <taxon>Bacillariophyta</taxon>
        <taxon>Coscinodiscophyceae</taxon>
        <taxon>Chaetocerotophycidae</taxon>
        <taxon>Chaetocerotales</taxon>
        <taxon>Chaetocerotaceae</taxon>
        <taxon>Chaetoceros</taxon>
    </lineage>
</organism>
<gene>
    <name evidence="3" type="ORF">CTEN210_18220</name>
</gene>
<sequence length="242" mass="27206">MILPHLFYSCLNLSTVFLATADVMIIHFRKSKSYRHPKIVYHKGGLGTRSFRLAKSGENRAENPTGKWVLPPLVSWYEMTGNGLTNADMRDLMNSFSYGSAITGFKDGRFQQQIEKCTGKEVDMKLVNAYPHAIKSTKRLNVHGRYEISAHFDEKSYIIAQGDDNIVIYTNGRATWDSASNNRCDSETIVYFQGDGNLVFYCKGKGAVWALGYSGSSGPYYLMAEHGRPVVKTYKGVTVRKL</sequence>
<feature type="signal peptide" evidence="1">
    <location>
        <begin position="1"/>
        <end position="21"/>
    </location>
</feature>
<dbReference type="Proteomes" id="UP001054902">
    <property type="component" value="Unassembled WGS sequence"/>
</dbReference>
<feature type="domain" description="Bulb-type lectin" evidence="2">
    <location>
        <begin position="131"/>
        <end position="242"/>
    </location>
</feature>
<feature type="chain" id="PRO_5042072611" evidence="1">
    <location>
        <begin position="22"/>
        <end position="242"/>
    </location>
</feature>